<proteinExistence type="predicted"/>
<dbReference type="AlphaFoldDB" id="A0A1D2VGP8"/>
<name>A0A1D2VGP8_9ASCO</name>
<evidence type="ECO:0000313" key="2">
    <source>
        <dbReference type="Proteomes" id="UP000095038"/>
    </source>
</evidence>
<dbReference type="RefSeq" id="XP_020047069.1">
    <property type="nucleotide sequence ID" value="XM_020193348.1"/>
</dbReference>
<organism evidence="1 2">
    <name type="scientific">Ascoidea rubescens DSM 1968</name>
    <dbReference type="NCBI Taxonomy" id="1344418"/>
    <lineage>
        <taxon>Eukaryota</taxon>
        <taxon>Fungi</taxon>
        <taxon>Dikarya</taxon>
        <taxon>Ascomycota</taxon>
        <taxon>Saccharomycotina</taxon>
        <taxon>Saccharomycetes</taxon>
        <taxon>Ascoideaceae</taxon>
        <taxon>Ascoidea</taxon>
    </lineage>
</organism>
<protein>
    <submittedName>
        <fullName evidence="1">Uncharacterized protein</fullName>
    </submittedName>
</protein>
<dbReference type="InParanoid" id="A0A1D2VGP8"/>
<evidence type="ECO:0000313" key="1">
    <source>
        <dbReference type="EMBL" id="ODV60762.1"/>
    </source>
</evidence>
<sequence>MADYFRKRPFRGYSNDQLPPEFRKHVTFYWECCQCKRLNQVDFPTNKKFYQCNLYCAHDYCSECKSIM</sequence>
<accession>A0A1D2VGP8</accession>
<dbReference type="EMBL" id="KV454481">
    <property type="protein sequence ID" value="ODV60762.1"/>
    <property type="molecule type" value="Genomic_DNA"/>
</dbReference>
<dbReference type="GeneID" id="30966984"/>
<gene>
    <name evidence="1" type="ORF">ASCRUDRAFT_76129</name>
</gene>
<keyword evidence="2" id="KW-1185">Reference proteome</keyword>
<reference evidence="2" key="1">
    <citation type="submission" date="2016-05" db="EMBL/GenBank/DDBJ databases">
        <title>Comparative genomics of biotechnologically important yeasts.</title>
        <authorList>
            <consortium name="DOE Joint Genome Institute"/>
            <person name="Riley R."/>
            <person name="Haridas S."/>
            <person name="Wolfe K.H."/>
            <person name="Lopes M.R."/>
            <person name="Hittinger C.T."/>
            <person name="Goker M."/>
            <person name="Salamov A."/>
            <person name="Wisecaver J."/>
            <person name="Long T.M."/>
            <person name="Aerts A.L."/>
            <person name="Barry K."/>
            <person name="Choi C."/>
            <person name="Clum A."/>
            <person name="Coughlan A.Y."/>
            <person name="Deshpande S."/>
            <person name="Douglass A.P."/>
            <person name="Hanson S.J."/>
            <person name="Klenk H.-P."/>
            <person name="Labutti K."/>
            <person name="Lapidus A."/>
            <person name="Lindquist E."/>
            <person name="Lipzen A."/>
            <person name="Meier-Kolthoff J.P."/>
            <person name="Ohm R.A."/>
            <person name="Otillar R.P."/>
            <person name="Pangilinan J."/>
            <person name="Peng Y."/>
            <person name="Rokas A."/>
            <person name="Rosa C.A."/>
            <person name="Scheuner C."/>
            <person name="Sibirny A.A."/>
            <person name="Slot J.C."/>
            <person name="Stielow J.B."/>
            <person name="Sun H."/>
            <person name="Kurtzman C.P."/>
            <person name="Blackwell M."/>
            <person name="Grigoriev I.V."/>
            <person name="Jeffries T.W."/>
        </authorList>
    </citation>
    <scope>NUCLEOTIDE SEQUENCE [LARGE SCALE GENOMIC DNA]</scope>
    <source>
        <strain evidence="2">DSM 1968</strain>
    </source>
</reference>
<dbReference type="Proteomes" id="UP000095038">
    <property type="component" value="Unassembled WGS sequence"/>
</dbReference>